<dbReference type="Proteomes" id="UP000199140">
    <property type="component" value="Unassembled WGS sequence"/>
</dbReference>
<feature type="compositionally biased region" description="Basic residues" evidence="1">
    <location>
        <begin position="175"/>
        <end position="186"/>
    </location>
</feature>
<evidence type="ECO:0000313" key="4">
    <source>
        <dbReference type="Proteomes" id="UP000185487"/>
    </source>
</evidence>
<evidence type="ECO:0000313" key="5">
    <source>
        <dbReference type="Proteomes" id="UP000199140"/>
    </source>
</evidence>
<dbReference type="AlphaFoldDB" id="A0AAE8HUP2"/>
<reference evidence="3 5" key="2">
    <citation type="submission" date="2016-10" db="EMBL/GenBank/DDBJ databases">
        <authorList>
            <person name="Varghese N."/>
            <person name="Submissions S."/>
        </authorList>
    </citation>
    <scope>NUCLEOTIDE SEQUENCE [LARGE SCALE GENOMIC DNA]</scope>
    <source>
        <strain evidence="3 5">CBMB27</strain>
    </source>
</reference>
<sequence>MKPAAIRADGAAGRTGRPSGADPGLGDLIVREANPPGPFRLWNSRRRHPRARDPGRMPRTGQQSPQRVGGGGPPRRDEEAADDGHRHDEEMLEHICVMGGGPRARGPARGPGGAVRGGVTGTADRPAGRPARRRPGAGHTGGIGLAERRGHGGGAPSVVGLRSAPHRAPAPRPFARGRRRVRRHAHASCDRRPASSPAQGRAGRRTTWRLRGLVPLGLCGLL</sequence>
<reference evidence="2 4" key="1">
    <citation type="submission" date="2016-04" db="EMBL/GenBank/DDBJ databases">
        <title>Complete genome sequencing and analysis of CBMB27, Methylobacterium phyllosphaerae isolated from leaf tissues of rice (Oryza sativa L.).</title>
        <authorList>
            <person name="Lee Y."/>
            <person name="Hwangbo K."/>
            <person name="Chung H."/>
            <person name="Yoo J."/>
            <person name="Kim K.Y."/>
            <person name="Sa T.M."/>
            <person name="Um Y."/>
            <person name="Madhaiyan M."/>
        </authorList>
    </citation>
    <scope>NUCLEOTIDE SEQUENCE [LARGE SCALE GENOMIC DNA]</scope>
    <source>
        <strain evidence="2 4">CBMB27</strain>
    </source>
</reference>
<dbReference type="EMBL" id="FOPK01000019">
    <property type="protein sequence ID" value="SFH28827.1"/>
    <property type="molecule type" value="Genomic_DNA"/>
</dbReference>
<feature type="compositionally biased region" description="Basic and acidic residues" evidence="1">
    <location>
        <begin position="74"/>
        <end position="93"/>
    </location>
</feature>
<evidence type="ECO:0000256" key="1">
    <source>
        <dbReference type="SAM" id="MobiDB-lite"/>
    </source>
</evidence>
<organism evidence="3 5">
    <name type="scientific">Methylobacterium phyllosphaerae</name>
    <dbReference type="NCBI Taxonomy" id="418223"/>
    <lineage>
        <taxon>Bacteria</taxon>
        <taxon>Pseudomonadati</taxon>
        <taxon>Pseudomonadota</taxon>
        <taxon>Alphaproteobacteria</taxon>
        <taxon>Hyphomicrobiales</taxon>
        <taxon>Methylobacteriaceae</taxon>
        <taxon>Methylobacterium</taxon>
    </lineage>
</organism>
<accession>A0AAE8HUP2</accession>
<dbReference type="Proteomes" id="UP000185487">
    <property type="component" value="Chromosome"/>
</dbReference>
<feature type="region of interest" description="Disordered" evidence="1">
    <location>
        <begin position="1"/>
        <end position="206"/>
    </location>
</feature>
<feature type="compositionally biased region" description="Gly residues" evidence="1">
    <location>
        <begin position="98"/>
        <end position="120"/>
    </location>
</feature>
<gene>
    <name evidence="2" type="ORF">MCBMB27_03602</name>
    <name evidence="3" type="ORF">SAMN05192567_11924</name>
</gene>
<keyword evidence="4" id="KW-1185">Reference proteome</keyword>
<evidence type="ECO:0000313" key="3">
    <source>
        <dbReference type="EMBL" id="SFH28827.1"/>
    </source>
</evidence>
<proteinExistence type="predicted"/>
<dbReference type="EMBL" id="CP015367">
    <property type="protein sequence ID" value="APT32893.1"/>
    <property type="molecule type" value="Genomic_DNA"/>
</dbReference>
<protein>
    <submittedName>
        <fullName evidence="3">Uncharacterized protein</fullName>
    </submittedName>
</protein>
<name>A0AAE8HUP2_9HYPH</name>
<evidence type="ECO:0000313" key="2">
    <source>
        <dbReference type="EMBL" id="APT32893.1"/>
    </source>
</evidence>
<dbReference type="KEGG" id="mphy:MCBMB27_03602"/>